<comment type="catalytic activity">
    <reaction evidence="10 11">
        <text>[(1-&gt;4)-beta-D-glucosyl](n) + UDP-alpha-D-glucose = [(1-&gt;4)-beta-D-glucosyl](n+1) + UDP + H(+)</text>
        <dbReference type="Rhea" id="RHEA:19929"/>
        <dbReference type="Rhea" id="RHEA-COMP:10033"/>
        <dbReference type="Rhea" id="RHEA-COMP:10034"/>
        <dbReference type="ChEBI" id="CHEBI:15378"/>
        <dbReference type="ChEBI" id="CHEBI:18246"/>
        <dbReference type="ChEBI" id="CHEBI:58223"/>
        <dbReference type="ChEBI" id="CHEBI:58885"/>
        <dbReference type="EC" id="2.4.1.12"/>
    </reaction>
</comment>
<dbReference type="GO" id="GO:0030244">
    <property type="term" value="P:cellulose biosynthetic process"/>
    <property type="evidence" value="ECO:0007669"/>
    <property type="project" value="UniProtKB-KW"/>
</dbReference>
<keyword evidence="2 11" id="KW-1003">Cell membrane</keyword>
<dbReference type="InterPro" id="IPR050321">
    <property type="entry name" value="Glycosyltr_2/OpgH_subfam"/>
</dbReference>
<organism evidence="14 15">
    <name type="scientific">Phenylobacterium glaciei</name>
    <dbReference type="NCBI Taxonomy" id="2803784"/>
    <lineage>
        <taxon>Bacteria</taxon>
        <taxon>Pseudomonadati</taxon>
        <taxon>Pseudomonadota</taxon>
        <taxon>Alphaproteobacteria</taxon>
        <taxon>Caulobacterales</taxon>
        <taxon>Caulobacteraceae</taxon>
        <taxon>Phenylobacterium</taxon>
    </lineage>
</organism>
<dbReference type="GO" id="GO:0006011">
    <property type="term" value="P:UDP-alpha-D-glucose metabolic process"/>
    <property type="evidence" value="ECO:0007669"/>
    <property type="project" value="InterPro"/>
</dbReference>
<sequence>MSVATTLAARLPRSLPNLPPTLATPAILAGALLLTVTAVVTLDLRGQIIFGSAAFLAVLALSRNRSPLMTLTLAFVSVAMGTRYLWWRITETLHFSSPVSAALGAGLFLAEVYAWFVMILGFLQCVRPLDRPVRPLVGAPETWPTVDIFIPTYNESLEIVQDTVLAALTIDYPPERRRIYLLDDGRRPEFKAFAEATGVGYITRPDNHHAKAGNLNNALKQTDGELVCIFDADHVATRAFLQMTLGWFQADPRLALLQTPHFFYSPDPIQRNVFAVKDIPGEGDLFYGVVQPGNDFWNAAFFCGSCAVLRRTAIASVGGFAGETVTEDAHTALKMQKRGWNTAYLNLRLSAGLATERLSIHVGQRARWARGMTQIFRVDNPLIGGRLTLAQRLCYLAAMTHFQFALPRIVFLTSPLAYLLFNQQIVAAPAITIAAYAAPHLLISLVVNERMHGRDRRAFWGEIYETLLAFHLVGPSLLPLIDPKRGKFNVTDKGGLLREGFFDVRILTPLIITATLLTAGIGFGLFKIFVAHATASDAQTALINIAWSLFNLLIVFTAISVGRESRQVRNAVRVEAEMPAKLLYEDGSVVLGVSHDISMGGVSIETREPARVGAITSVELPSGERRVRFPVKLAGRAGQRTRLQFLPMQLDQRRELVRVVLGRADAWPLPDSKPHWTAAQSFVDLMRASASVVLWRNARPAAARQQTVSRRSRRALAAGLTGLAVVSGALAATGTPAHAQPSLPPAATPSGVYKTTLSLKDLGSDYPLRLRGVEGEAGVPFELRSDEVVVGAVLHLRLAYSPQLLQDLSHVVVALNNEVVANIQLTPDRSGGVTLDLPIDPGLFQPSNRLNLRFVGHYTRDCEDPLHSSLWADVSNVRSALELSLQRVPGQPDLARLPAPFLNMTDPRPPKINFVFASRPSSAQLQAGAAIASYFGVQANLRPLRFGVQVGLAPTGDAVVIGRPGEVINGVTLPAADGPRITLARNPADPYGLILLVSGRNDSDILTAARGLALSSRALSGASSAVSPIAAAKRAPYDAPRWVPVGRPVRLGELVDPLALQGAGLRPGTLSADLRLPPDIFLWPGTSARLDVDYRYPRGEWVDYRTSRLDVSLNDRYLGSLPLGPKGLADKAQDLVTPGLARRKSKVELPAYDLFARNRLGFYYDLRVDKRGACAGEIPGDVHSNIDPDSKIDLTGAHHFARFPELASFTSAGFPFSRRADLSETSVLLSADPDPAELEAFLAIMARTGASTGAPATALRVLRAGEATALAGRDVLIVGPAALSQSLPDLFAGAPIAAKGGDIQLVMTAGPVERIFTRFGPAGPVLGWLAGKDDRGSAARDAEASLVSGNSFNGLASWISPVDRQRVVVAVLASQTVDLPRLVYNLDDPKRGGRTHGDLAISGAEGVTSYQVGPTTWIGKLPPHVAVFWWLHSHPTALAAGALTLAFLLSLLVSRALTARARRRLNPELGDF</sequence>
<keyword evidence="7 11" id="KW-0135">Cellulose biosynthesis</keyword>
<evidence type="ECO:0000313" key="15">
    <source>
        <dbReference type="Proteomes" id="UP000622580"/>
    </source>
</evidence>
<evidence type="ECO:0000259" key="13">
    <source>
        <dbReference type="Pfam" id="PF07238"/>
    </source>
</evidence>
<feature type="transmembrane region" description="Helical" evidence="11">
    <location>
        <begin position="1437"/>
        <end position="1457"/>
    </location>
</feature>
<comment type="pathway">
    <text evidence="11">Glycan metabolism; bacterial cellulose biosynthesis.</text>
</comment>
<dbReference type="Gene3D" id="3.90.550.10">
    <property type="entry name" value="Spore Coat Polysaccharide Biosynthesis Protein SpsA, Chain A"/>
    <property type="match status" value="1"/>
</dbReference>
<dbReference type="InterPro" id="IPR009875">
    <property type="entry name" value="PilZ_domain"/>
</dbReference>
<dbReference type="EC" id="2.4.1.12" evidence="11"/>
<comment type="cofactor">
    <cofactor evidence="11">
        <name>Mg(2+)</name>
        <dbReference type="ChEBI" id="CHEBI:18420"/>
    </cofactor>
</comment>
<accession>A0A941CZE0</accession>
<evidence type="ECO:0000259" key="12">
    <source>
        <dbReference type="Pfam" id="PF00535"/>
    </source>
</evidence>
<feature type="transmembrane region" description="Helical" evidence="11">
    <location>
        <begin position="541"/>
        <end position="561"/>
    </location>
</feature>
<feature type="domain" description="PilZ" evidence="13">
    <location>
        <begin position="567"/>
        <end position="661"/>
    </location>
</feature>
<comment type="subcellular location">
    <subcellularLocation>
        <location evidence="1">Cell inner membrane</location>
        <topology evidence="1">Multi-pass membrane protein</topology>
    </subcellularLocation>
</comment>
<evidence type="ECO:0000256" key="3">
    <source>
        <dbReference type="ARBA" id="ARBA00022519"/>
    </source>
</evidence>
<keyword evidence="4 11" id="KW-0328">Glycosyltransferase</keyword>
<dbReference type="PANTHER" id="PTHR43867">
    <property type="entry name" value="CELLULOSE SYNTHASE CATALYTIC SUBUNIT A [UDP-FORMING]"/>
    <property type="match status" value="1"/>
</dbReference>
<dbReference type="GO" id="GO:0016760">
    <property type="term" value="F:cellulose synthase (UDP-forming) activity"/>
    <property type="evidence" value="ECO:0007669"/>
    <property type="project" value="UniProtKB-EC"/>
</dbReference>
<dbReference type="Gene3D" id="2.40.10.220">
    <property type="entry name" value="predicted glycosyltransferase like domains"/>
    <property type="match status" value="1"/>
</dbReference>
<keyword evidence="11" id="KW-0973">c-di-GMP</keyword>
<dbReference type="PANTHER" id="PTHR43867:SF2">
    <property type="entry name" value="CELLULOSE SYNTHASE CATALYTIC SUBUNIT A [UDP-FORMING]"/>
    <property type="match status" value="1"/>
</dbReference>
<feature type="domain" description="Glycosyltransferase 2-like" evidence="12">
    <location>
        <begin position="148"/>
        <end position="315"/>
    </location>
</feature>
<feature type="transmembrane region" description="Helical" evidence="11">
    <location>
        <begin position="21"/>
        <end position="38"/>
    </location>
</feature>
<dbReference type="EMBL" id="JAGSGD010000001">
    <property type="protein sequence ID" value="MBR7618712.1"/>
    <property type="molecule type" value="Genomic_DNA"/>
</dbReference>
<dbReference type="GO" id="GO:0005886">
    <property type="term" value="C:plasma membrane"/>
    <property type="evidence" value="ECO:0007669"/>
    <property type="project" value="UniProtKB-SubCell"/>
</dbReference>
<dbReference type="InterPro" id="IPR003919">
    <property type="entry name" value="Cell_synth_A"/>
</dbReference>
<keyword evidence="3 11" id="KW-0997">Cell inner membrane</keyword>
<evidence type="ECO:0000256" key="1">
    <source>
        <dbReference type="ARBA" id="ARBA00004429"/>
    </source>
</evidence>
<dbReference type="SUPFAM" id="SSF141371">
    <property type="entry name" value="PilZ domain-like"/>
    <property type="match status" value="1"/>
</dbReference>
<feature type="transmembrane region" description="Helical" evidence="11">
    <location>
        <begin position="715"/>
        <end position="734"/>
    </location>
</feature>
<keyword evidence="6 11" id="KW-0812">Transmembrane</keyword>
<comment type="caution">
    <text evidence="14">The sequence shown here is derived from an EMBL/GenBank/DDBJ whole genome shotgun (WGS) entry which is preliminary data.</text>
</comment>
<dbReference type="InterPro" id="IPR001173">
    <property type="entry name" value="Glyco_trans_2-like"/>
</dbReference>
<dbReference type="Gene3D" id="2.60.120.260">
    <property type="entry name" value="Galactose-binding domain-like"/>
    <property type="match status" value="2"/>
</dbReference>
<feature type="transmembrane region" description="Helical" evidence="11">
    <location>
        <begin position="44"/>
        <end position="61"/>
    </location>
</feature>
<evidence type="ECO:0000256" key="9">
    <source>
        <dbReference type="ARBA" id="ARBA00023136"/>
    </source>
</evidence>
<dbReference type="CDD" id="cd06421">
    <property type="entry name" value="CESA_CelA_like"/>
    <property type="match status" value="1"/>
</dbReference>
<dbReference type="Proteomes" id="UP000622580">
    <property type="component" value="Unassembled WGS sequence"/>
</dbReference>
<dbReference type="SUPFAM" id="SSF53448">
    <property type="entry name" value="Nucleotide-diphospho-sugar transferases"/>
    <property type="match status" value="1"/>
</dbReference>
<protein>
    <recommendedName>
        <fullName evidence="11">Cellulose synthase catalytic subunit [UDP-forming]</fullName>
        <ecNumber evidence="11">2.4.1.12</ecNumber>
    </recommendedName>
</protein>
<feature type="transmembrane region" description="Helical" evidence="11">
    <location>
        <begin position="393"/>
        <end position="420"/>
    </location>
</feature>
<evidence type="ECO:0000256" key="5">
    <source>
        <dbReference type="ARBA" id="ARBA00022679"/>
    </source>
</evidence>
<comment type="function">
    <text evidence="11">Catalytic subunit of cellulose synthase. It polymerizes uridine 5'-diphosphate glucose to cellulose.</text>
</comment>
<dbReference type="InterPro" id="IPR029044">
    <property type="entry name" value="Nucleotide-diphossugar_trans"/>
</dbReference>
<evidence type="ECO:0000256" key="4">
    <source>
        <dbReference type="ARBA" id="ARBA00022676"/>
    </source>
</evidence>
<feature type="transmembrane region" description="Helical" evidence="11">
    <location>
        <begin position="99"/>
        <end position="123"/>
    </location>
</feature>
<dbReference type="NCBIfam" id="TIGR03030">
    <property type="entry name" value="CelA"/>
    <property type="match status" value="1"/>
</dbReference>
<feature type="transmembrane region" description="Helical" evidence="11">
    <location>
        <begin position="426"/>
        <end position="447"/>
    </location>
</feature>
<dbReference type="Pfam" id="PF07238">
    <property type="entry name" value="PilZ"/>
    <property type="match status" value="1"/>
</dbReference>
<dbReference type="GO" id="GO:0035438">
    <property type="term" value="F:cyclic-di-GMP binding"/>
    <property type="evidence" value="ECO:0007669"/>
    <property type="project" value="InterPro"/>
</dbReference>
<evidence type="ECO:0000313" key="14">
    <source>
        <dbReference type="EMBL" id="MBR7618712.1"/>
    </source>
</evidence>
<dbReference type="Pfam" id="PF03170">
    <property type="entry name" value="BcsB"/>
    <property type="match status" value="1"/>
</dbReference>
<dbReference type="InterPro" id="IPR018513">
    <property type="entry name" value="Cell_synthase_bac"/>
</dbReference>
<dbReference type="PRINTS" id="PR01439">
    <property type="entry name" value="CELLSNTHASEA"/>
</dbReference>
<keyword evidence="8 11" id="KW-1133">Transmembrane helix</keyword>
<evidence type="ECO:0000256" key="8">
    <source>
        <dbReference type="ARBA" id="ARBA00022989"/>
    </source>
</evidence>
<keyword evidence="9 11" id="KW-0472">Membrane</keyword>
<evidence type="ECO:0000256" key="7">
    <source>
        <dbReference type="ARBA" id="ARBA00022916"/>
    </source>
</evidence>
<evidence type="ECO:0000256" key="6">
    <source>
        <dbReference type="ARBA" id="ARBA00022692"/>
    </source>
</evidence>
<feature type="transmembrane region" description="Helical" evidence="11">
    <location>
        <begin position="506"/>
        <end position="529"/>
    </location>
</feature>
<name>A0A941CZE0_9CAUL</name>
<dbReference type="RefSeq" id="WP_215338593.1">
    <property type="nucleotide sequence ID" value="NZ_JAGSGD010000001.1"/>
</dbReference>
<feature type="transmembrane region" description="Helical" evidence="11">
    <location>
        <begin position="68"/>
        <end position="87"/>
    </location>
</feature>
<reference evidence="14" key="1">
    <citation type="submission" date="2021-04" db="EMBL/GenBank/DDBJ databases">
        <title>Draft genome assembly of strain Phenylobacterium sp. 20VBR1 using MiniION and Illumina platforms.</title>
        <authorList>
            <person name="Thomas F.A."/>
            <person name="Krishnan K.P."/>
            <person name="Sinha R.K."/>
        </authorList>
    </citation>
    <scope>NUCLEOTIDE SEQUENCE</scope>
    <source>
        <strain evidence="14">20VBR1</strain>
    </source>
</reference>
<evidence type="ECO:0000256" key="2">
    <source>
        <dbReference type="ARBA" id="ARBA00022475"/>
    </source>
</evidence>
<evidence type="ECO:0000256" key="10">
    <source>
        <dbReference type="ARBA" id="ARBA00048682"/>
    </source>
</evidence>
<keyword evidence="15" id="KW-1185">Reference proteome</keyword>
<proteinExistence type="predicted"/>
<keyword evidence="5 11" id="KW-0808">Transferase</keyword>
<gene>
    <name evidence="14" type="primary">bcsA</name>
    <name evidence="14" type="ORF">JKL49_04860</name>
</gene>
<evidence type="ECO:0000256" key="11">
    <source>
        <dbReference type="RuleBase" id="RU365020"/>
    </source>
</evidence>
<dbReference type="Pfam" id="PF00535">
    <property type="entry name" value="Glycos_transf_2"/>
    <property type="match status" value="1"/>
</dbReference>